<dbReference type="GO" id="GO:0005737">
    <property type="term" value="C:cytoplasm"/>
    <property type="evidence" value="ECO:0007669"/>
    <property type="project" value="TreeGrafter"/>
</dbReference>
<evidence type="ECO:0000256" key="1">
    <source>
        <dbReference type="ARBA" id="ARBA00001974"/>
    </source>
</evidence>
<keyword evidence="9" id="KW-0472">Membrane</keyword>
<evidence type="ECO:0000256" key="3">
    <source>
        <dbReference type="ARBA" id="ARBA00022630"/>
    </source>
</evidence>
<dbReference type="GO" id="GO:0071949">
    <property type="term" value="F:FAD binding"/>
    <property type="evidence" value="ECO:0007669"/>
    <property type="project" value="InterPro"/>
</dbReference>
<accession>A0A4R5USU0</accession>
<evidence type="ECO:0000256" key="5">
    <source>
        <dbReference type="ARBA" id="ARBA00023002"/>
    </source>
</evidence>
<dbReference type="InterPro" id="IPR023209">
    <property type="entry name" value="DAO"/>
</dbReference>
<dbReference type="Pfam" id="PF01266">
    <property type="entry name" value="DAO"/>
    <property type="match status" value="1"/>
</dbReference>
<protein>
    <recommendedName>
        <fullName evidence="7">D-amino-acid oxidase</fullName>
        <ecNumber evidence="6">1.4.3.3</ecNumber>
    </recommendedName>
</protein>
<evidence type="ECO:0000256" key="6">
    <source>
        <dbReference type="ARBA" id="ARBA00039101"/>
    </source>
</evidence>
<keyword evidence="9" id="KW-1133">Transmembrane helix</keyword>
<organism evidence="11 12">
    <name type="scientific">Algoriphagus formosus</name>
    <dbReference type="NCBI Taxonomy" id="2007308"/>
    <lineage>
        <taxon>Bacteria</taxon>
        <taxon>Pseudomonadati</taxon>
        <taxon>Bacteroidota</taxon>
        <taxon>Cytophagia</taxon>
        <taxon>Cytophagales</taxon>
        <taxon>Cyclobacteriaceae</taxon>
        <taxon>Algoriphagus</taxon>
    </lineage>
</organism>
<evidence type="ECO:0000313" key="11">
    <source>
        <dbReference type="EMBL" id="TDK42065.1"/>
    </source>
</evidence>
<sequence>MSKSPEQTRKQSITVIGSGIIGLTSAIALQEAGFRVQLYAKEKFGHTLSHKVGAVWFPYTIEPKKKTDRWAAVSYERYKEESAYAEGVSMIPFLNSYKDLSEEEWVKHLPPGTVREAALSELPNGMEKGLIADVPLAEPPRYLPYLFRKFLENGGEFELKEFKTLKDLASLDNWMINCTGLGARELCGDQDLHPMRGQILRAEKMNIPSFADPIRKGALTYIINRSQDSIIGGTDYEDDWNEEQDPKDTQLILGRLKSFGIQSSPQVIETLVGLRPKRKAVRFEFDEEFPQIFHNYGHGGAGFTVAWGCALELAEILHRKISGE</sequence>
<dbReference type="EC" id="1.4.3.3" evidence="6"/>
<evidence type="ECO:0000256" key="8">
    <source>
        <dbReference type="ARBA" id="ARBA00049547"/>
    </source>
</evidence>
<evidence type="ECO:0000313" key="12">
    <source>
        <dbReference type="Proteomes" id="UP000295438"/>
    </source>
</evidence>
<name>A0A4R5USU0_9BACT</name>
<keyword evidence="12" id="KW-1185">Reference proteome</keyword>
<reference evidence="11 12" key="1">
    <citation type="submission" date="2019-03" db="EMBL/GenBank/DDBJ databases">
        <title>Algoriphagus aquimaris sp. nov., isolated form marine sediment in Pohang, Korea.</title>
        <authorList>
            <person name="Kim J."/>
            <person name="Yoon S.-H."/>
            <person name="Lee S.-S."/>
        </authorList>
    </citation>
    <scope>NUCLEOTIDE SEQUENCE [LARGE SCALE GENOMIC DNA]</scope>
    <source>
        <strain evidence="11 12">F21</strain>
    </source>
</reference>
<dbReference type="Gene3D" id="3.40.50.720">
    <property type="entry name" value="NAD(P)-binding Rossmann-like Domain"/>
    <property type="match status" value="1"/>
</dbReference>
<evidence type="ECO:0000256" key="4">
    <source>
        <dbReference type="ARBA" id="ARBA00022827"/>
    </source>
</evidence>
<keyword evidence="4" id="KW-0274">FAD</keyword>
<comment type="cofactor">
    <cofactor evidence="1">
        <name>FAD</name>
        <dbReference type="ChEBI" id="CHEBI:57692"/>
    </cofactor>
</comment>
<dbReference type="SUPFAM" id="SSF51971">
    <property type="entry name" value="Nucleotide-binding domain"/>
    <property type="match status" value="1"/>
</dbReference>
<comment type="caution">
    <text evidence="11">The sequence shown here is derived from an EMBL/GenBank/DDBJ whole genome shotgun (WGS) entry which is preliminary data.</text>
</comment>
<feature type="transmembrane region" description="Helical" evidence="9">
    <location>
        <begin position="12"/>
        <end position="29"/>
    </location>
</feature>
<gene>
    <name evidence="11" type="ORF">E1898_16930</name>
</gene>
<keyword evidence="9" id="KW-0812">Transmembrane</keyword>
<proteinExistence type="inferred from homology"/>
<dbReference type="PANTHER" id="PTHR11530:SF11">
    <property type="entry name" value="D-ASPARTATE OXIDASE"/>
    <property type="match status" value="1"/>
</dbReference>
<dbReference type="InterPro" id="IPR006076">
    <property type="entry name" value="FAD-dep_OxRdtase"/>
</dbReference>
<evidence type="ECO:0000256" key="9">
    <source>
        <dbReference type="SAM" id="Phobius"/>
    </source>
</evidence>
<dbReference type="Proteomes" id="UP000295438">
    <property type="component" value="Unassembled WGS sequence"/>
</dbReference>
<dbReference type="AlphaFoldDB" id="A0A4R5USU0"/>
<evidence type="ECO:0000256" key="7">
    <source>
        <dbReference type="ARBA" id="ARBA00039751"/>
    </source>
</evidence>
<evidence type="ECO:0000256" key="2">
    <source>
        <dbReference type="ARBA" id="ARBA00006730"/>
    </source>
</evidence>
<evidence type="ECO:0000259" key="10">
    <source>
        <dbReference type="Pfam" id="PF01266"/>
    </source>
</evidence>
<keyword evidence="3" id="KW-0285">Flavoprotein</keyword>
<dbReference type="GO" id="GO:0019478">
    <property type="term" value="P:D-amino acid catabolic process"/>
    <property type="evidence" value="ECO:0007669"/>
    <property type="project" value="TreeGrafter"/>
</dbReference>
<dbReference type="SUPFAM" id="SSF54373">
    <property type="entry name" value="FAD-linked reductases, C-terminal domain"/>
    <property type="match status" value="1"/>
</dbReference>
<keyword evidence="5" id="KW-0560">Oxidoreductase</keyword>
<dbReference type="GO" id="GO:0003884">
    <property type="term" value="F:D-amino-acid oxidase activity"/>
    <property type="evidence" value="ECO:0007669"/>
    <property type="project" value="UniProtKB-EC"/>
</dbReference>
<comment type="similarity">
    <text evidence="2">Belongs to the DAMOX/DASOX family.</text>
</comment>
<dbReference type="Gene3D" id="3.30.9.10">
    <property type="entry name" value="D-Amino Acid Oxidase, subunit A, domain 2"/>
    <property type="match status" value="1"/>
</dbReference>
<dbReference type="PANTHER" id="PTHR11530">
    <property type="entry name" value="D-AMINO ACID OXIDASE"/>
    <property type="match status" value="1"/>
</dbReference>
<comment type="catalytic activity">
    <reaction evidence="8">
        <text>a D-alpha-amino acid + O2 + H2O = a 2-oxocarboxylate + H2O2 + NH4(+)</text>
        <dbReference type="Rhea" id="RHEA:21816"/>
        <dbReference type="ChEBI" id="CHEBI:15377"/>
        <dbReference type="ChEBI" id="CHEBI:15379"/>
        <dbReference type="ChEBI" id="CHEBI:16240"/>
        <dbReference type="ChEBI" id="CHEBI:28938"/>
        <dbReference type="ChEBI" id="CHEBI:35179"/>
        <dbReference type="ChEBI" id="CHEBI:59871"/>
        <dbReference type="EC" id="1.4.3.3"/>
    </reaction>
    <physiologicalReaction direction="left-to-right" evidence="8">
        <dbReference type="Rhea" id="RHEA:21817"/>
    </physiologicalReaction>
</comment>
<feature type="domain" description="FAD dependent oxidoreductase" evidence="10">
    <location>
        <begin position="13"/>
        <end position="315"/>
    </location>
</feature>
<dbReference type="EMBL" id="SMUW01000037">
    <property type="protein sequence ID" value="TDK42065.1"/>
    <property type="molecule type" value="Genomic_DNA"/>
</dbReference>